<keyword evidence="13" id="KW-1185">Reference proteome</keyword>
<keyword evidence="6" id="KW-0378">Hydrolase</keyword>
<keyword evidence="5 11" id="KW-0732">Signal</keyword>
<dbReference type="GO" id="GO:0009986">
    <property type="term" value="C:cell surface"/>
    <property type="evidence" value="ECO:0007669"/>
    <property type="project" value="TreeGrafter"/>
</dbReference>
<reference evidence="12 13" key="1">
    <citation type="journal article" date="2023" name="Elife">
        <title>Identification of key yeast species and microbe-microbe interactions impacting larval growth of Drosophila in the wild.</title>
        <authorList>
            <person name="Mure A."/>
            <person name="Sugiura Y."/>
            <person name="Maeda R."/>
            <person name="Honda K."/>
            <person name="Sakurai N."/>
            <person name="Takahashi Y."/>
            <person name="Watada M."/>
            <person name="Katoh T."/>
            <person name="Gotoh A."/>
            <person name="Gotoh Y."/>
            <person name="Taniguchi I."/>
            <person name="Nakamura K."/>
            <person name="Hayashi T."/>
            <person name="Katayama T."/>
            <person name="Uemura T."/>
            <person name="Hattori Y."/>
        </authorList>
    </citation>
    <scope>NUCLEOTIDE SEQUENCE [LARGE SCALE GENOMIC DNA]</scope>
    <source>
        <strain evidence="12 13">SB-73</strain>
    </source>
</reference>
<evidence type="ECO:0000313" key="12">
    <source>
        <dbReference type="EMBL" id="GMM50853.1"/>
    </source>
</evidence>
<evidence type="ECO:0000256" key="6">
    <source>
        <dbReference type="ARBA" id="ARBA00022801"/>
    </source>
</evidence>
<dbReference type="InterPro" id="IPR051526">
    <property type="entry name" value="Beta-Glucosidase_SUN"/>
</dbReference>
<evidence type="ECO:0000256" key="7">
    <source>
        <dbReference type="ARBA" id="ARBA00023277"/>
    </source>
</evidence>
<accession>A0AAV5RHB7</accession>
<comment type="caution">
    <text evidence="12">The sequence shown here is derived from an EMBL/GenBank/DDBJ whole genome shotgun (WGS) entry which is preliminary data.</text>
</comment>
<keyword evidence="10" id="KW-0624">Polysaccharide degradation</keyword>
<evidence type="ECO:0000256" key="9">
    <source>
        <dbReference type="ARBA" id="ARBA00023316"/>
    </source>
</evidence>
<organism evidence="12 13">
    <name type="scientific">Starmerella bacillaris</name>
    <name type="common">Yeast</name>
    <name type="synonym">Candida zemplinina</name>
    <dbReference type="NCBI Taxonomy" id="1247836"/>
    <lineage>
        <taxon>Eukaryota</taxon>
        <taxon>Fungi</taxon>
        <taxon>Dikarya</taxon>
        <taxon>Ascomycota</taxon>
        <taxon>Saccharomycotina</taxon>
        <taxon>Dipodascomycetes</taxon>
        <taxon>Dipodascales</taxon>
        <taxon>Trichomonascaceae</taxon>
        <taxon>Starmerella</taxon>
    </lineage>
</organism>
<feature type="signal peptide" evidence="11">
    <location>
        <begin position="1"/>
        <end position="24"/>
    </location>
</feature>
<dbReference type="PANTHER" id="PTHR31316">
    <property type="entry name" value="BETA-GLUCOSIDASE-LIKE PROTEIN NCA3, MITOCHONDRIAL-RELATED"/>
    <property type="match status" value="1"/>
</dbReference>
<dbReference type="InterPro" id="IPR005556">
    <property type="entry name" value="SUN"/>
</dbReference>
<proteinExistence type="inferred from homology"/>
<gene>
    <name evidence="12" type="ORF">DASB73_018110</name>
</gene>
<keyword evidence="3" id="KW-0134">Cell wall</keyword>
<name>A0AAV5RHB7_STABA</name>
<dbReference type="Pfam" id="PF03856">
    <property type="entry name" value="SUN"/>
    <property type="match status" value="1"/>
</dbReference>
<dbReference type="GO" id="GO:0009277">
    <property type="term" value="C:fungal-type cell wall"/>
    <property type="evidence" value="ECO:0007669"/>
    <property type="project" value="TreeGrafter"/>
</dbReference>
<evidence type="ECO:0000256" key="8">
    <source>
        <dbReference type="ARBA" id="ARBA00023295"/>
    </source>
</evidence>
<dbReference type="Proteomes" id="UP001362899">
    <property type="component" value="Unassembled WGS sequence"/>
</dbReference>
<dbReference type="EMBL" id="BTGC01000003">
    <property type="protein sequence ID" value="GMM50853.1"/>
    <property type="molecule type" value="Genomic_DNA"/>
</dbReference>
<evidence type="ECO:0000256" key="3">
    <source>
        <dbReference type="ARBA" id="ARBA00022512"/>
    </source>
</evidence>
<evidence type="ECO:0000256" key="10">
    <source>
        <dbReference type="ARBA" id="ARBA00023326"/>
    </source>
</evidence>
<feature type="chain" id="PRO_5043797914" evidence="11">
    <location>
        <begin position="25"/>
        <end position="419"/>
    </location>
</feature>
<sequence>MQLLAKSIVSAAALSLFLGTPVLASEHHHHLENRGMVTQFVYQTILVDQNGEPVTQEATAVVGDSTTYANVATTAAETPVAEETSVAGTTTTAAAVAPTTTSVAVISIETSSSTTVAPTTTTAVATTSSSTQAAVSSAAPVNKANSDSGSLSYGTTPSSFEDGTIDCSTFPSGNGVISLDWLGMGGWSGIQFDDNGATSTGSSCEEGAYCSYSCQPGMSKTQWPSDQPASGVSIGGLYCKGGKLYRTNTNSDTLCEWGANSAVLKSELSSGVSLCRTDYPGTENMVIPTWLEAGGSEILTVVNEQDYFQWRNGLTSAQYYVNDAGVSVEDGCLWGSSSGTVGNWAPLNIGAGSINGVSWLALIPNPNNRQAASYNVKIVAGDGATVNGDCVYENGLFNGGDSGCTVSVTNGQAYFVFYN</sequence>
<comment type="subcellular location">
    <subcellularLocation>
        <location evidence="1">Secreted</location>
        <location evidence="1">Cell wall</location>
    </subcellularLocation>
</comment>
<evidence type="ECO:0000256" key="2">
    <source>
        <dbReference type="ARBA" id="ARBA00010579"/>
    </source>
</evidence>
<dbReference type="PANTHER" id="PTHR31316:SF0">
    <property type="entry name" value="SECRETED BETA-GLUCOSIDASE SIM1-RELATED"/>
    <property type="match status" value="1"/>
</dbReference>
<dbReference type="GO" id="GO:0000272">
    <property type="term" value="P:polysaccharide catabolic process"/>
    <property type="evidence" value="ECO:0007669"/>
    <property type="project" value="UniProtKB-KW"/>
</dbReference>
<keyword evidence="9" id="KW-0961">Cell wall biogenesis/degradation</keyword>
<evidence type="ECO:0000256" key="4">
    <source>
        <dbReference type="ARBA" id="ARBA00022525"/>
    </source>
</evidence>
<evidence type="ECO:0000256" key="1">
    <source>
        <dbReference type="ARBA" id="ARBA00004191"/>
    </source>
</evidence>
<keyword evidence="4" id="KW-0964">Secreted</keyword>
<evidence type="ECO:0000313" key="13">
    <source>
        <dbReference type="Proteomes" id="UP001362899"/>
    </source>
</evidence>
<dbReference type="GO" id="GO:0016798">
    <property type="term" value="F:hydrolase activity, acting on glycosyl bonds"/>
    <property type="evidence" value="ECO:0007669"/>
    <property type="project" value="UniProtKB-KW"/>
</dbReference>
<evidence type="ECO:0000256" key="11">
    <source>
        <dbReference type="SAM" id="SignalP"/>
    </source>
</evidence>
<comment type="similarity">
    <text evidence="2">Belongs to the SUN family.</text>
</comment>
<dbReference type="AlphaFoldDB" id="A0AAV5RHB7"/>
<protein>
    <submittedName>
        <fullName evidence="12">Glucosidase</fullName>
    </submittedName>
</protein>
<keyword evidence="8" id="KW-0326">Glycosidase</keyword>
<keyword evidence="7" id="KW-0119">Carbohydrate metabolism</keyword>
<evidence type="ECO:0000256" key="5">
    <source>
        <dbReference type="ARBA" id="ARBA00022729"/>
    </source>
</evidence>
<dbReference type="GO" id="GO:0031505">
    <property type="term" value="P:fungal-type cell wall organization"/>
    <property type="evidence" value="ECO:0007669"/>
    <property type="project" value="TreeGrafter"/>
</dbReference>